<dbReference type="Proteomes" id="UP001433508">
    <property type="component" value="Unassembled WGS sequence"/>
</dbReference>
<gene>
    <name evidence="1" type="ORF">V1525DRAFT_450231</name>
</gene>
<keyword evidence="2" id="KW-1185">Reference proteome</keyword>
<name>A0ACC3T1T2_LIPKO</name>
<keyword evidence="1" id="KW-0240">DNA-directed RNA polymerase</keyword>
<sequence>MSFRGGRGGRMSRDSGRPTLFGTDIKPEFAPSELYREFDLPLQANLTDFEKRSVSQFLQYQQDVRDSAFYVTDQKKGAVEYEGGINDGIKRYSDRYLKKRKVGKSVTDHPYIIEFFPRELYSALGVKSSEVTKKPKGRRLDLAQFRETLEDGEEEALGDDATAGARLGADVENEEDDENERKAGGLNEQEDEDEEEEEEEEEEDEFEEDEDGDYNAERYFDDGEEDYDDGGDDEAAY</sequence>
<evidence type="ECO:0000313" key="2">
    <source>
        <dbReference type="Proteomes" id="UP001433508"/>
    </source>
</evidence>
<comment type="caution">
    <text evidence="1">The sequence shown here is derived from an EMBL/GenBank/DDBJ whole genome shotgun (WGS) entry which is preliminary data.</text>
</comment>
<protein>
    <submittedName>
        <fullName evidence="1">DNA-directed RNA polymerase III, subunit Rpc31</fullName>
    </submittedName>
</protein>
<evidence type="ECO:0000313" key="1">
    <source>
        <dbReference type="EMBL" id="KAK9237821.1"/>
    </source>
</evidence>
<organism evidence="1 2">
    <name type="scientific">Lipomyces kononenkoae</name>
    <name type="common">Yeast</name>
    <dbReference type="NCBI Taxonomy" id="34357"/>
    <lineage>
        <taxon>Eukaryota</taxon>
        <taxon>Fungi</taxon>
        <taxon>Dikarya</taxon>
        <taxon>Ascomycota</taxon>
        <taxon>Saccharomycotina</taxon>
        <taxon>Lipomycetes</taxon>
        <taxon>Lipomycetales</taxon>
        <taxon>Lipomycetaceae</taxon>
        <taxon>Lipomyces</taxon>
    </lineage>
</organism>
<accession>A0ACC3T1T2</accession>
<proteinExistence type="predicted"/>
<dbReference type="EMBL" id="MU971364">
    <property type="protein sequence ID" value="KAK9237821.1"/>
    <property type="molecule type" value="Genomic_DNA"/>
</dbReference>
<keyword evidence="1" id="KW-0804">Transcription</keyword>
<reference evidence="2" key="1">
    <citation type="journal article" date="2024" name="Front. Bioeng. Biotechnol.">
        <title>Genome-scale model development and genomic sequencing of the oleaginous clade Lipomyces.</title>
        <authorList>
            <person name="Czajka J.J."/>
            <person name="Han Y."/>
            <person name="Kim J."/>
            <person name="Mondo S.J."/>
            <person name="Hofstad B.A."/>
            <person name="Robles A."/>
            <person name="Haridas S."/>
            <person name="Riley R."/>
            <person name="LaButti K."/>
            <person name="Pangilinan J."/>
            <person name="Andreopoulos W."/>
            <person name="Lipzen A."/>
            <person name="Yan J."/>
            <person name="Wang M."/>
            <person name="Ng V."/>
            <person name="Grigoriev I.V."/>
            <person name="Spatafora J.W."/>
            <person name="Magnuson J.K."/>
            <person name="Baker S.E."/>
            <person name="Pomraning K.R."/>
        </authorList>
    </citation>
    <scope>NUCLEOTIDE SEQUENCE [LARGE SCALE GENOMIC DNA]</scope>
    <source>
        <strain evidence="2">CBS 7786</strain>
    </source>
</reference>